<dbReference type="VEuPathDB" id="VectorBase:MDOMA2_016327"/>
<protein>
    <submittedName>
        <fullName evidence="8">Integrator complex subunit 1</fullName>
    </submittedName>
</protein>
<evidence type="ECO:0000259" key="5">
    <source>
        <dbReference type="Pfam" id="PF22929"/>
    </source>
</evidence>
<feature type="region of interest" description="Disordered" evidence="1">
    <location>
        <begin position="256"/>
        <end position="282"/>
    </location>
</feature>
<evidence type="ECO:0000259" key="2">
    <source>
        <dbReference type="Pfam" id="PF12432"/>
    </source>
</evidence>
<evidence type="ECO:0000259" key="3">
    <source>
        <dbReference type="Pfam" id="PF22927"/>
    </source>
</evidence>
<dbReference type="Pfam" id="PF22927">
    <property type="entry name" value="INT1_R3"/>
    <property type="match status" value="1"/>
</dbReference>
<organism evidence="6">
    <name type="scientific">Musca domestica</name>
    <name type="common">House fly</name>
    <dbReference type="NCBI Taxonomy" id="7370"/>
    <lineage>
        <taxon>Eukaryota</taxon>
        <taxon>Metazoa</taxon>
        <taxon>Ecdysozoa</taxon>
        <taxon>Arthropoda</taxon>
        <taxon>Hexapoda</taxon>
        <taxon>Insecta</taxon>
        <taxon>Pterygota</taxon>
        <taxon>Neoptera</taxon>
        <taxon>Endopterygota</taxon>
        <taxon>Diptera</taxon>
        <taxon>Brachycera</taxon>
        <taxon>Muscomorpha</taxon>
        <taxon>Muscoidea</taxon>
        <taxon>Muscidae</taxon>
        <taxon>Musca</taxon>
    </lineage>
</organism>
<dbReference type="OrthoDB" id="19938at2759"/>
<name>A0A1I8MCI0_MUSDO</name>
<evidence type="ECO:0000256" key="1">
    <source>
        <dbReference type="SAM" id="MobiDB-lite"/>
    </source>
</evidence>
<feature type="domain" description="Integrator complex subunit 1 R4" evidence="4">
    <location>
        <begin position="1954"/>
        <end position="2054"/>
    </location>
</feature>
<feature type="domain" description="Integrator complex subunit 1 RPB2-binding" evidence="2">
    <location>
        <begin position="327"/>
        <end position="480"/>
    </location>
</feature>
<dbReference type="RefSeq" id="XP_005181261.2">
    <property type="nucleotide sequence ID" value="XM_005181204.3"/>
</dbReference>
<evidence type="ECO:0000313" key="8">
    <source>
        <dbReference type="RefSeq" id="XP_005181261.2"/>
    </source>
</evidence>
<gene>
    <name evidence="6" type="primary">101900841</name>
    <name evidence="8" type="synonym">LOC101900841</name>
</gene>
<evidence type="ECO:0000313" key="6">
    <source>
        <dbReference type="EnsemblMetazoa" id="MDOA003501-PA"/>
    </source>
</evidence>
<dbReference type="EnsemblMetazoa" id="MDOA003501-RA">
    <property type="protein sequence ID" value="MDOA003501-PA"/>
    <property type="gene ID" value="MDOA003501"/>
</dbReference>
<evidence type="ECO:0000259" key="4">
    <source>
        <dbReference type="Pfam" id="PF22928"/>
    </source>
</evidence>
<feature type="compositionally biased region" description="Low complexity" evidence="1">
    <location>
        <begin position="259"/>
        <end position="273"/>
    </location>
</feature>
<feature type="compositionally biased region" description="Low complexity" evidence="1">
    <location>
        <begin position="1881"/>
        <end position="1897"/>
    </location>
</feature>
<reference evidence="8" key="2">
    <citation type="submission" date="2025-04" db="UniProtKB">
        <authorList>
            <consortium name="RefSeq"/>
        </authorList>
    </citation>
    <scope>IDENTIFICATION</scope>
    <source>
        <strain evidence="8">Aabys</strain>
    </source>
</reference>
<dbReference type="InterPro" id="IPR022145">
    <property type="entry name" value="INTS1_RPB2-bd"/>
</dbReference>
<dbReference type="SUPFAM" id="SSF48371">
    <property type="entry name" value="ARM repeat"/>
    <property type="match status" value="1"/>
</dbReference>
<dbReference type="InterPro" id="IPR038902">
    <property type="entry name" value="INTS1"/>
</dbReference>
<dbReference type="STRING" id="7370.A0A1I8MCI0"/>
<dbReference type="Proteomes" id="UP001652621">
    <property type="component" value="Unplaced"/>
</dbReference>
<feature type="region of interest" description="Disordered" evidence="1">
    <location>
        <begin position="1"/>
        <end position="66"/>
    </location>
</feature>
<dbReference type="InterPro" id="IPR016024">
    <property type="entry name" value="ARM-type_fold"/>
</dbReference>
<dbReference type="GO" id="GO:0034474">
    <property type="term" value="P:U2 snRNA 3'-end processing"/>
    <property type="evidence" value="ECO:0007669"/>
    <property type="project" value="InterPro"/>
</dbReference>
<dbReference type="PANTHER" id="PTHR21224">
    <property type="entry name" value="INTEGRATOR COMPLEX SUBUNIT 1"/>
    <property type="match status" value="1"/>
</dbReference>
<dbReference type="InterPro" id="IPR053966">
    <property type="entry name" value="INTS1_INTS2-bd"/>
</dbReference>
<dbReference type="VEuPathDB" id="VectorBase:MDOA003501"/>
<dbReference type="Pfam" id="PF12432">
    <property type="entry name" value="INTS1_RP2B-bd"/>
    <property type="match status" value="1"/>
</dbReference>
<sequence>MDRNKVPLSSSRAPKKVSSHASSEFFALGSKGYNRGDETKAKLPISKASTSTAVDRKRDATGAASSSLMAAKKPKLSSSVRSAEGAGAGIVAPSNELWEQMATDCDSVDIIETIQTAAEQHDNETLVRLICGCIKNIISSYAKSKPDMIAMLSIMYLAKVHPDYFNNDIITSGLLHILRRDFNLKMRQSSYSHVLACNLLMRVYADKRQWPEIFMRIYIDDAINDRFWSDNSLCAPFIKNIAAAFKTRQPQLTFLQSDGSASGAGTPTMTTPTAGGGNQQNLAINVDDDSCDNSEASGSAKPSEFKLSGGDTYFDAKNRYVDSERIVEKYVTEAIKEQLNKRQQQECYTRNFLKFLCITSGLVEVRHLCISRLELWIHNGKLVKFAQELLSYICFNVRAKHVKDHEVLAILVKMRLKAKPLINFYMACIKEMIRLEPGILNVVLKLVVQNELSNTRNPNNMGMLATMFQTAPDESAKCLAEIYKEFLLQREDCLRTLRVFLRELVRMLRNDINLVVFCKVFLNGRPELNKQIENSEFRDRIFHSMVDIACLCMLLSVSPQVREASISLRVTKDNAANNAILLKFYNQMCQIQLDCVSWMYEIVPALKLQGTEYYNGLHKMLLLDNAEQYSRYDQWPSEPERTTLLRLVSETPIHEDTLIRIILIGITKEIPFTIPDTFDIIISLIKRASTMRITSCPVVQANKFDIIDFLFNMAEYHHPENINLPVDYEPPKLAITVLYWKAWLIMLMISAHNPSTFGAFCWNHYPTMKMLMEMCITNQFNESTMTKEELQIIPMERDHIVEFESYLAAQTSQAVITEENAILTSQLMLMDPMGVARRLPAGVLEQLRSLNKLLKIGHLLCRSRKPDLLLDIIQRQGTSQSMPWLSDLVQNSDGDFNHLPVQCLCEFLLFNASVINEENSRDAELVNFLRNVIMDPAYSKQTCEILDYIFRRLCSTVKTTRVSALRGLKIIFKSSDMSGNDWLLSSIPQIPHFNEVRVFIIPQLRSACQVENCPDLVMAYIQFIAANTLDDSVTDMLDHVIDMAQLIVERSTMFQHIIPLTDGSNETLLFDEQTRMDEENRLQTLKCLFVMFNNYIIKLRDHHETYQWNEYPDLLMVQFNDGVQLPLHLNIIHAFIILLTHSSNQMPESVPILDYWFPVDGNVPIAYIPNMPQEPVQLLPDWLKLKMIRSSVDRLIEAAIRELTPDQIVLFVQNFGTPINSMSKLLALLDHAVIEQFDTVKNAILNKAYLAQLIEIQQARGAKNGHYTVNALGLYSHSQTVEDNPKIKIDVLEPIGLEELEMPSVVGEQQPEHSHGGEENLYRVINWSQRQQFQNADFHALIHYLLELDGKKDAVITQQILGHKNLENLLLNVLDGNQAVSLFRSLLRLCPISAASASNNLPLFKTLTTKFEPIFFAETMQKLIASTLEVTPTRESNTTLVKPTRFTLQQVLGEFRNERKSLKPSKFYSNGMLVDLLADNDPELCCDFLKEDLPLLFSQRSGDFRFYMLSWICHETNWNTLIHSLEYMLRSANNEAEDLDYSTVLNFIEALIHNPKLWQGRDRTVLKTDLTDNVINLVDGELKTFTEFILKEGEMEFKSSASQYPFILSCRINLLFRICRKNTRNLIRFIEHVCQSTKSPEKLRLSVLRQMYLMYPSIKFIRSQQIESYADKLQNLNGCQADKVTSNLITCLGNLLTKKDFEALSSDIELLIRKIAASHPALFLRQLGVLSSLIQGLGQLSLRVIRDEYHMHRFIQILRTLELLQPTCFDDIYKEEFQSALKCYFTFFQQYSNVKEAYHILIKLIELLQAYINVNPSSALAFIEQHEYVDVLMDLASRYNSISSLHQLVQGITLLQQKTTSSHNSNVEVKQEFDFEESSYSNNDNRASTSNSATTTTSAVVAAPMETDSTDSSGSYQLSNLDINSRGAVTVAISGSLNKSTSISPHFANLIKIVKHSTAEDTILGPLQEIESFTSKRFNFLSELFDRLLELIFSSSAQIRSNAFILLIRHLKHNPGRTDVNRCTLNAYIQCLRDDNSSVAATAMDNLTDMCLLLQEHAREILSVSFALGLKSKLNTSPQIKRALQTIMLQHGY</sequence>
<dbReference type="InterPro" id="IPR053965">
    <property type="entry name" value="INTS1_R4"/>
</dbReference>
<reference evidence="6" key="1">
    <citation type="submission" date="2020-05" db="UniProtKB">
        <authorList>
            <consortium name="EnsemblMetazoa"/>
        </authorList>
    </citation>
    <scope>IDENTIFICATION</scope>
    <source>
        <strain evidence="6">Aabys</strain>
    </source>
</reference>
<dbReference type="PANTHER" id="PTHR21224:SF1">
    <property type="entry name" value="INTEGRATOR COMPLEX SUBUNIT 1"/>
    <property type="match status" value="1"/>
</dbReference>
<proteinExistence type="predicted"/>
<dbReference type="GO" id="GO:0032039">
    <property type="term" value="C:integrator complex"/>
    <property type="evidence" value="ECO:0007669"/>
    <property type="project" value="InterPro"/>
</dbReference>
<dbReference type="InterPro" id="IPR053964">
    <property type="entry name" value="INT1_R3"/>
</dbReference>
<dbReference type="Pfam" id="PF22928">
    <property type="entry name" value="INTS1_R4"/>
    <property type="match status" value="1"/>
</dbReference>
<dbReference type="Pfam" id="PF22929">
    <property type="entry name" value="INTS1_INTS2-bd"/>
    <property type="match status" value="1"/>
</dbReference>
<feature type="domain" description="Integrator complex subunit 1 INTS2-binding" evidence="5">
    <location>
        <begin position="944"/>
        <end position="1266"/>
    </location>
</feature>
<feature type="region of interest" description="Disordered" evidence="1">
    <location>
        <begin position="1874"/>
        <end position="1897"/>
    </location>
</feature>
<accession>A0A1I8MCI0</accession>
<feature type="domain" description="Integrator complex subunit 1 R3" evidence="3">
    <location>
        <begin position="1681"/>
        <end position="1840"/>
    </location>
</feature>
<dbReference type="eggNOG" id="KOG4596">
    <property type="taxonomic scope" value="Eukaryota"/>
</dbReference>
<dbReference type="KEGG" id="mde:101900841"/>
<evidence type="ECO:0000313" key="7">
    <source>
        <dbReference type="Proteomes" id="UP001652621"/>
    </source>
</evidence>
<keyword evidence="7" id="KW-1185">Reference proteome</keyword>